<keyword evidence="3" id="KW-1185">Reference proteome</keyword>
<dbReference type="PANTHER" id="PTHR21193">
    <property type="entry name" value="OXIDOREDUCTASE-LIKE DOMAIN-CONTAINING PROTEIN 1"/>
    <property type="match status" value="1"/>
</dbReference>
<dbReference type="InterPro" id="IPR039251">
    <property type="entry name" value="OXLD1"/>
</dbReference>
<feature type="domain" description="Oxidoreductase-like" evidence="2">
    <location>
        <begin position="95"/>
        <end position="126"/>
    </location>
</feature>
<feature type="region of interest" description="Disordered" evidence="1">
    <location>
        <begin position="70"/>
        <end position="93"/>
    </location>
</feature>
<sequence length="161" mass="17089">MLLRSVAGGGRAVVVAARSSGVQLLPCGGDWCQGLPRGGSGDVHKHLAVVRGCDGRRAFGKDHKEVASQVGADGSVQRDPSLPSGCPAEPQYPTPPELQPPTNCCMSGCPNCVWVAYAEALLRHYQDGGQRALSALETHVEDENLKAFIRMEIQLRLRCGG</sequence>
<evidence type="ECO:0000259" key="2">
    <source>
        <dbReference type="Pfam" id="PF09791"/>
    </source>
</evidence>
<evidence type="ECO:0000313" key="4">
    <source>
        <dbReference type="RefSeq" id="XP_007958001.1"/>
    </source>
</evidence>
<dbReference type="GeneID" id="103214012"/>
<dbReference type="Proteomes" id="UP000694850">
    <property type="component" value="Unplaced"/>
</dbReference>
<evidence type="ECO:0000313" key="3">
    <source>
        <dbReference type="Proteomes" id="UP000694850"/>
    </source>
</evidence>
<dbReference type="GO" id="GO:0005739">
    <property type="term" value="C:mitochondrion"/>
    <property type="evidence" value="ECO:0007669"/>
    <property type="project" value="TreeGrafter"/>
</dbReference>
<protein>
    <submittedName>
        <fullName evidence="4">Oxidoreductase-like domain-containing protein 1</fullName>
    </submittedName>
</protein>
<dbReference type="Pfam" id="PF09791">
    <property type="entry name" value="Oxidored-like"/>
    <property type="match status" value="1"/>
</dbReference>
<name>A0A8B7BEU7_ORYAF</name>
<accession>A0A8B7BEU7</accession>
<dbReference type="InterPro" id="IPR019180">
    <property type="entry name" value="Oxidoreductase-like_N"/>
</dbReference>
<dbReference type="AlphaFoldDB" id="A0A8B7BEU7"/>
<dbReference type="RefSeq" id="XP_007958001.1">
    <property type="nucleotide sequence ID" value="XM_007959810.1"/>
</dbReference>
<gene>
    <name evidence="4" type="primary">OXLD1</name>
</gene>
<proteinExistence type="predicted"/>
<reference evidence="4" key="1">
    <citation type="submission" date="2025-08" db="UniProtKB">
        <authorList>
            <consortium name="RefSeq"/>
        </authorList>
    </citation>
    <scope>IDENTIFICATION</scope>
</reference>
<dbReference type="PANTHER" id="PTHR21193:SF3">
    <property type="entry name" value="OXIDOREDUCTASE-LIKE DOMAIN-CONTAINING PROTEIN 1"/>
    <property type="match status" value="1"/>
</dbReference>
<dbReference type="OrthoDB" id="10064411at2759"/>
<evidence type="ECO:0000256" key="1">
    <source>
        <dbReference type="SAM" id="MobiDB-lite"/>
    </source>
</evidence>
<organism evidence="3 4">
    <name type="scientific">Orycteropus afer afer</name>
    <dbReference type="NCBI Taxonomy" id="1230840"/>
    <lineage>
        <taxon>Eukaryota</taxon>
        <taxon>Metazoa</taxon>
        <taxon>Chordata</taxon>
        <taxon>Craniata</taxon>
        <taxon>Vertebrata</taxon>
        <taxon>Euteleostomi</taxon>
        <taxon>Mammalia</taxon>
        <taxon>Eutheria</taxon>
        <taxon>Afrotheria</taxon>
        <taxon>Tubulidentata</taxon>
        <taxon>Orycteropodidae</taxon>
        <taxon>Orycteropus</taxon>
    </lineage>
</organism>
<dbReference type="CTD" id="339229"/>